<dbReference type="EMBL" id="UZAG01006382">
    <property type="protein sequence ID" value="VDO18407.1"/>
    <property type="molecule type" value="Genomic_DNA"/>
</dbReference>
<evidence type="ECO:0000313" key="2">
    <source>
        <dbReference type="Proteomes" id="UP000280834"/>
    </source>
</evidence>
<dbReference type="AlphaFoldDB" id="A0A0R3QJ93"/>
<evidence type="ECO:0000313" key="3">
    <source>
        <dbReference type="WBParaSite" id="BTMF_0000649401-mRNA-1"/>
    </source>
</evidence>
<proteinExistence type="predicted"/>
<protein>
    <submittedName>
        <fullName evidence="1 3">Uncharacterized protein</fullName>
    </submittedName>
</protein>
<evidence type="ECO:0000313" key="1">
    <source>
        <dbReference type="EMBL" id="VDO18407.1"/>
    </source>
</evidence>
<accession>A0A0R3QJ93</accession>
<dbReference type="STRING" id="42155.A0A0R3QJ93"/>
<dbReference type="WBParaSite" id="BTMF_0000649401-mRNA-1">
    <property type="protein sequence ID" value="BTMF_0000649401-mRNA-1"/>
    <property type="gene ID" value="BTMF_0000649401"/>
</dbReference>
<dbReference type="Proteomes" id="UP000280834">
    <property type="component" value="Unassembled WGS sequence"/>
</dbReference>
<sequence>MTIFNTRSAISTTITTPESMSEESSSSLARQLSSAHAAVGEAASNNVLDSNVVFPVGSVLECRNVLNSTTDLPCTLPTFSGDTSGPGKVPLVRIVNLALVAQVYIILIFG</sequence>
<reference evidence="3" key="1">
    <citation type="submission" date="2017-02" db="UniProtKB">
        <authorList>
            <consortium name="WormBaseParasite"/>
        </authorList>
    </citation>
    <scope>IDENTIFICATION</scope>
</reference>
<name>A0A0R3QJ93_9BILA</name>
<organism evidence="3">
    <name type="scientific">Brugia timori</name>
    <dbReference type="NCBI Taxonomy" id="42155"/>
    <lineage>
        <taxon>Eukaryota</taxon>
        <taxon>Metazoa</taxon>
        <taxon>Ecdysozoa</taxon>
        <taxon>Nematoda</taxon>
        <taxon>Chromadorea</taxon>
        <taxon>Rhabditida</taxon>
        <taxon>Spirurina</taxon>
        <taxon>Spiruromorpha</taxon>
        <taxon>Filarioidea</taxon>
        <taxon>Onchocercidae</taxon>
        <taxon>Brugia</taxon>
    </lineage>
</organism>
<reference evidence="1 2" key="2">
    <citation type="submission" date="2018-11" db="EMBL/GenBank/DDBJ databases">
        <authorList>
            <consortium name="Pathogen Informatics"/>
        </authorList>
    </citation>
    <scope>NUCLEOTIDE SEQUENCE [LARGE SCALE GENOMIC DNA]</scope>
</reference>
<gene>
    <name evidence="1" type="ORF">BTMF_LOCUS5720</name>
</gene>
<keyword evidence="2" id="KW-1185">Reference proteome</keyword>